<sequence>MTSMPIRPVQAHLQTILASGVQAVPDPTPTTAIDGLYPEPASPRGPSNFQNNRISAAPMPAAPTPNAPIPAAALPAIRRRRDRAKQLLQVNGPRIAAFAATLGTLIYNIVDATCQ</sequence>
<protein>
    <submittedName>
        <fullName evidence="2">Uncharacterized protein</fullName>
    </submittedName>
</protein>
<dbReference type="AlphaFoldDB" id="N1QJ74"/>
<evidence type="ECO:0000313" key="3">
    <source>
        <dbReference type="Proteomes" id="UP000016931"/>
    </source>
</evidence>
<dbReference type="Proteomes" id="UP000016931">
    <property type="component" value="Unassembled WGS sequence"/>
</dbReference>
<accession>N1QJ74</accession>
<organism evidence="2 3">
    <name type="scientific">Sphaerulina musiva (strain SO2202)</name>
    <name type="common">Poplar stem canker fungus</name>
    <name type="synonym">Septoria musiva</name>
    <dbReference type="NCBI Taxonomy" id="692275"/>
    <lineage>
        <taxon>Eukaryota</taxon>
        <taxon>Fungi</taxon>
        <taxon>Dikarya</taxon>
        <taxon>Ascomycota</taxon>
        <taxon>Pezizomycotina</taxon>
        <taxon>Dothideomycetes</taxon>
        <taxon>Dothideomycetidae</taxon>
        <taxon>Mycosphaerellales</taxon>
        <taxon>Mycosphaerellaceae</taxon>
        <taxon>Sphaerulina</taxon>
    </lineage>
</organism>
<dbReference type="EMBL" id="KB456260">
    <property type="protein sequence ID" value="EMF16342.1"/>
    <property type="molecule type" value="Genomic_DNA"/>
</dbReference>
<keyword evidence="3" id="KW-1185">Reference proteome</keyword>
<name>N1QJ74_SPHMS</name>
<feature type="compositionally biased region" description="Polar residues" evidence="1">
    <location>
        <begin position="45"/>
        <end position="54"/>
    </location>
</feature>
<feature type="region of interest" description="Disordered" evidence="1">
    <location>
        <begin position="28"/>
        <end position="67"/>
    </location>
</feature>
<dbReference type="RefSeq" id="XP_016764463.1">
    <property type="nucleotide sequence ID" value="XM_016902275.1"/>
</dbReference>
<dbReference type="HOGENOM" id="CLU_2110500_0_0_1"/>
<gene>
    <name evidence="2" type="ORF">SEPMUDRAFT_129305</name>
</gene>
<reference evidence="2 3" key="1">
    <citation type="journal article" date="2012" name="PLoS Pathog.">
        <title>Diverse lifestyles and strategies of plant pathogenesis encoded in the genomes of eighteen Dothideomycetes fungi.</title>
        <authorList>
            <person name="Ohm R.A."/>
            <person name="Feau N."/>
            <person name="Henrissat B."/>
            <person name="Schoch C.L."/>
            <person name="Horwitz B.A."/>
            <person name="Barry K.W."/>
            <person name="Condon B.J."/>
            <person name="Copeland A.C."/>
            <person name="Dhillon B."/>
            <person name="Glaser F."/>
            <person name="Hesse C.N."/>
            <person name="Kosti I."/>
            <person name="LaButti K."/>
            <person name="Lindquist E.A."/>
            <person name="Lucas S."/>
            <person name="Salamov A.A."/>
            <person name="Bradshaw R.E."/>
            <person name="Ciuffetti L."/>
            <person name="Hamelin R.C."/>
            <person name="Kema G.H.J."/>
            <person name="Lawrence C."/>
            <person name="Scott J.A."/>
            <person name="Spatafora J.W."/>
            <person name="Turgeon B.G."/>
            <person name="de Wit P.J.G.M."/>
            <person name="Zhong S."/>
            <person name="Goodwin S.B."/>
            <person name="Grigoriev I.V."/>
        </authorList>
    </citation>
    <scope>NUCLEOTIDE SEQUENCE [LARGE SCALE GENOMIC DNA]</scope>
    <source>
        <strain evidence="2 3">SO2202</strain>
    </source>
</reference>
<proteinExistence type="predicted"/>
<evidence type="ECO:0000256" key="1">
    <source>
        <dbReference type="SAM" id="MobiDB-lite"/>
    </source>
</evidence>
<dbReference type="GeneID" id="27899412"/>
<evidence type="ECO:0000313" key="2">
    <source>
        <dbReference type="EMBL" id="EMF16342.1"/>
    </source>
</evidence>